<evidence type="ECO:0000256" key="2">
    <source>
        <dbReference type="ARBA" id="ARBA00023136"/>
    </source>
</evidence>
<evidence type="ECO:0000259" key="5">
    <source>
        <dbReference type="Pfam" id="PF03968"/>
    </source>
</evidence>
<comment type="subunit">
    <text evidence="4">Component of the lipopolysaccharide transport and assembly complex.</text>
</comment>
<evidence type="ECO:0000313" key="8">
    <source>
        <dbReference type="Proteomes" id="UP001595796"/>
    </source>
</evidence>
<comment type="subcellular location">
    <subcellularLocation>
        <location evidence="4">Cell outer membrane</location>
    </subcellularLocation>
</comment>
<dbReference type="InterPro" id="IPR007543">
    <property type="entry name" value="LptD_C"/>
</dbReference>
<comment type="caution">
    <text evidence="4">Lacks conserved residue(s) required for the propagation of feature annotation.</text>
</comment>
<keyword evidence="3 4" id="KW-0998">Cell outer membrane</keyword>
<dbReference type="PANTHER" id="PTHR30189">
    <property type="entry name" value="LPS-ASSEMBLY PROTEIN"/>
    <property type="match status" value="1"/>
</dbReference>
<feature type="domain" description="LptD C-terminal" evidence="6">
    <location>
        <begin position="303"/>
        <end position="673"/>
    </location>
</feature>
<feature type="domain" description="Organic solvent tolerance-like N-terminal" evidence="5">
    <location>
        <begin position="48"/>
        <end position="115"/>
    </location>
</feature>
<evidence type="ECO:0000256" key="4">
    <source>
        <dbReference type="HAMAP-Rule" id="MF_01411"/>
    </source>
</evidence>
<dbReference type="Pfam" id="PF04453">
    <property type="entry name" value="LptD"/>
    <property type="match status" value="1"/>
</dbReference>
<proteinExistence type="inferred from homology"/>
<dbReference type="InterPro" id="IPR020889">
    <property type="entry name" value="LipoPS_assembly_LptD"/>
</dbReference>
<keyword evidence="1 4" id="KW-0732">Signal</keyword>
<name>A0ABV9YZW6_9HYPH</name>
<comment type="function">
    <text evidence="4">Involved in the assembly of lipopolysaccharide (LPS) at the surface of the outer membrane.</text>
</comment>
<dbReference type="EMBL" id="JBHSJF010000006">
    <property type="protein sequence ID" value="MFC5068370.1"/>
    <property type="molecule type" value="Genomic_DNA"/>
</dbReference>
<evidence type="ECO:0000259" key="6">
    <source>
        <dbReference type="Pfam" id="PF04453"/>
    </source>
</evidence>
<evidence type="ECO:0000313" key="7">
    <source>
        <dbReference type="EMBL" id="MFC5068370.1"/>
    </source>
</evidence>
<gene>
    <name evidence="4" type="primary">lptD</name>
    <name evidence="7" type="ORF">ACFPFW_10135</name>
</gene>
<dbReference type="Gene3D" id="2.60.450.10">
    <property type="entry name" value="Lipopolysaccharide (LPS) transport protein A like domain"/>
    <property type="match status" value="1"/>
</dbReference>
<evidence type="ECO:0000256" key="3">
    <source>
        <dbReference type="ARBA" id="ARBA00023237"/>
    </source>
</evidence>
<comment type="caution">
    <text evidence="7">The sequence shown here is derived from an EMBL/GenBank/DDBJ whole genome shotgun (WGS) entry which is preliminary data.</text>
</comment>
<feature type="signal peptide" evidence="4">
    <location>
        <begin position="1"/>
        <end position="34"/>
    </location>
</feature>
<dbReference type="PANTHER" id="PTHR30189:SF1">
    <property type="entry name" value="LPS-ASSEMBLY PROTEIN LPTD"/>
    <property type="match status" value="1"/>
</dbReference>
<keyword evidence="8" id="KW-1185">Reference proteome</keyword>
<keyword evidence="2 4" id="KW-0472">Membrane</keyword>
<dbReference type="InterPro" id="IPR050218">
    <property type="entry name" value="LptD"/>
</dbReference>
<dbReference type="HAMAP" id="MF_01411">
    <property type="entry name" value="LPS_assembly_LptD"/>
    <property type="match status" value="1"/>
</dbReference>
<evidence type="ECO:0000256" key="1">
    <source>
        <dbReference type="ARBA" id="ARBA00022729"/>
    </source>
</evidence>
<protein>
    <recommendedName>
        <fullName evidence="4">LPS-assembly protein LptD</fullName>
    </recommendedName>
</protein>
<dbReference type="Proteomes" id="UP001595796">
    <property type="component" value="Unassembled WGS sequence"/>
</dbReference>
<sequence length="785" mass="87447" precursor="true">MGPSSKNRLAARLGAAAATALLCLVFGPFSQAWAQTPGGLRDPNQQMHVNADELLYDDTKQTVSAVGNVRLDYGTSTVEADRVVYNQATAKVYAYGNVRLTEASGNVIHAQELELSEDLSAGFVNSLLIEGVDKTRFAATRAVRQGGNVTVLDNGVYTACEPCRDNPNKPPLWQIKAARIIHDQNNKTIYYEDARLEFFGMPIAYLPYFQHADSTVKRKTGFLTPSLMSSTEYGVGVRTPFFWNIAPNMDVTVAPTYLSEQGPLLDVEFRHRVMNGAYSIRAAGVFQQDPDRFGTTEQQEDWRGAVQSKGEFAINQYWSWGWDINVLSDRFVLDDYDLWGTGWSEAVSNIHLTGVGDRNYFDLRAYHFYGLSEDDVQEQLPIVGVWDYNYVHDKPVLGGEVRIDANITNLSRDETDFDCSTSECLVRGLGGNYSRASADAQWRKEFVDPIGQVWTPFAYVKGDLAWRDSDPVPSSINGVDVVPDVYRNLVNSDEDFVFRGMAAAGLEYRYPFVATTSWGTHVIEPIAQLILRPDESHIGALPNEDAQSVFFDTTTLFQWDKFSGYDRMEGGGRANIGAQYTFNFNSGGFFNVMFGQSYHLFGTNSFAEQDLVNAGLDSGLDKDKSDYVTGAYLQLTRQLSFSSRFRLDEDDFSPNTAEVEGRFATNNFSGGLIYGRYDEQPRIGFDEAREGVLGNLKVNLNDNVYVGAAARYNLDVDKFDRTAATIGYIDECYAFGLTYSVDFSENGNEDPVQKVFVRFSLRTIGEGGSSFNVGNLASNDETRQP</sequence>
<dbReference type="Pfam" id="PF03968">
    <property type="entry name" value="LptD_N"/>
    <property type="match status" value="1"/>
</dbReference>
<accession>A0ABV9YZW6</accession>
<dbReference type="InterPro" id="IPR005653">
    <property type="entry name" value="OstA-like_N"/>
</dbReference>
<comment type="similarity">
    <text evidence="4">Belongs to the LptD family.</text>
</comment>
<reference evidence="8" key="1">
    <citation type="journal article" date="2019" name="Int. J. Syst. Evol. Microbiol.">
        <title>The Global Catalogue of Microorganisms (GCM) 10K type strain sequencing project: providing services to taxonomists for standard genome sequencing and annotation.</title>
        <authorList>
            <consortium name="The Broad Institute Genomics Platform"/>
            <consortium name="The Broad Institute Genome Sequencing Center for Infectious Disease"/>
            <person name="Wu L."/>
            <person name="Ma J."/>
        </authorList>
    </citation>
    <scope>NUCLEOTIDE SEQUENCE [LARGE SCALE GENOMIC DNA]</scope>
    <source>
        <strain evidence="8">CGMCC 1.16444</strain>
    </source>
</reference>
<feature type="chain" id="PRO_5044941000" description="LPS-assembly protein LptD" evidence="4">
    <location>
        <begin position="35"/>
        <end position="785"/>
    </location>
</feature>
<organism evidence="7 8">
    <name type="scientific">Flaviflagellibacter deserti</name>
    <dbReference type="NCBI Taxonomy" id="2267266"/>
    <lineage>
        <taxon>Bacteria</taxon>
        <taxon>Pseudomonadati</taxon>
        <taxon>Pseudomonadota</taxon>
        <taxon>Alphaproteobacteria</taxon>
        <taxon>Hyphomicrobiales</taxon>
        <taxon>Flaviflagellibacter</taxon>
    </lineage>
</organism>